<sequence length="236" mass="23639">MSIASGSLTTGLITAAIAAATLSGAGAATADVMVPLGGGSGIVLSNRAICSLTTIGYDNAGRLVGLTAGHCASEGTRVAAEINRGAGAIGTVAYSDNGRDLDYAVIEFDPARVVPTRTVGGTTIAGTAPAPGMGSQVCVNGRSTGYNCSINWGPFEDVSLSQVCSNHGDSGGPVTAGDRLIGMLQGGIVGYDNIPLDFPCTNPANPLHSPTFYRPIDDILTDINVAGRTGAGYHPV</sequence>
<name>A0ABX8CK25_9NOCA</name>
<protein>
    <recommendedName>
        <fullName evidence="4">Peptidase S1</fullName>
    </recommendedName>
</protein>
<dbReference type="CDD" id="cd21112">
    <property type="entry name" value="alphaLP-like"/>
    <property type="match status" value="1"/>
</dbReference>
<gene>
    <name evidence="2" type="ORF">KHQ06_29695</name>
</gene>
<dbReference type="InterPro" id="IPR043504">
    <property type="entry name" value="Peptidase_S1_PA_chymotrypsin"/>
</dbReference>
<dbReference type="Gene3D" id="2.40.10.10">
    <property type="entry name" value="Trypsin-like serine proteases"/>
    <property type="match status" value="2"/>
</dbReference>
<evidence type="ECO:0000313" key="3">
    <source>
        <dbReference type="Proteomes" id="UP000683310"/>
    </source>
</evidence>
<keyword evidence="1" id="KW-0732">Signal</keyword>
<dbReference type="Proteomes" id="UP000683310">
    <property type="component" value="Chromosome"/>
</dbReference>
<keyword evidence="3" id="KW-1185">Reference proteome</keyword>
<feature type="signal peptide" evidence="1">
    <location>
        <begin position="1"/>
        <end position="30"/>
    </location>
</feature>
<dbReference type="SUPFAM" id="SSF50494">
    <property type="entry name" value="Trypsin-like serine proteases"/>
    <property type="match status" value="1"/>
</dbReference>
<accession>A0ABX8CK25</accession>
<reference evidence="2 3" key="1">
    <citation type="submission" date="2021-04" db="EMBL/GenBank/DDBJ databases">
        <title>Nocardia tengchongensis.</title>
        <authorList>
            <person name="Zhuang k."/>
            <person name="Ran Y."/>
            <person name="Li W."/>
        </authorList>
    </citation>
    <scope>NUCLEOTIDE SEQUENCE [LARGE SCALE GENOMIC DNA]</scope>
    <source>
        <strain evidence="2 3">CFH S0057</strain>
    </source>
</reference>
<evidence type="ECO:0000256" key="1">
    <source>
        <dbReference type="SAM" id="SignalP"/>
    </source>
</evidence>
<evidence type="ECO:0000313" key="2">
    <source>
        <dbReference type="EMBL" id="QVI20327.1"/>
    </source>
</evidence>
<organism evidence="2 3">
    <name type="scientific">Nocardia tengchongensis</name>
    <dbReference type="NCBI Taxonomy" id="2055889"/>
    <lineage>
        <taxon>Bacteria</taxon>
        <taxon>Bacillati</taxon>
        <taxon>Actinomycetota</taxon>
        <taxon>Actinomycetes</taxon>
        <taxon>Mycobacteriales</taxon>
        <taxon>Nocardiaceae</taxon>
        <taxon>Nocardia</taxon>
    </lineage>
</organism>
<dbReference type="EMBL" id="CP074371">
    <property type="protein sequence ID" value="QVI20327.1"/>
    <property type="molecule type" value="Genomic_DNA"/>
</dbReference>
<feature type="chain" id="PRO_5045462919" description="Peptidase S1" evidence="1">
    <location>
        <begin position="31"/>
        <end position="236"/>
    </location>
</feature>
<dbReference type="InterPro" id="IPR009003">
    <property type="entry name" value="Peptidase_S1_PA"/>
</dbReference>
<proteinExistence type="predicted"/>
<evidence type="ECO:0008006" key="4">
    <source>
        <dbReference type="Google" id="ProtNLM"/>
    </source>
</evidence>